<organism evidence="1 2">
    <name type="scientific">Kipferlia bialata</name>
    <dbReference type="NCBI Taxonomy" id="797122"/>
    <lineage>
        <taxon>Eukaryota</taxon>
        <taxon>Metamonada</taxon>
        <taxon>Carpediemonas-like organisms</taxon>
        <taxon>Kipferlia</taxon>
    </lineage>
</organism>
<evidence type="ECO:0000313" key="1">
    <source>
        <dbReference type="EMBL" id="GIQ92866.1"/>
    </source>
</evidence>
<keyword evidence="2" id="KW-1185">Reference proteome</keyword>
<comment type="caution">
    <text evidence="1">The sequence shown here is derived from an EMBL/GenBank/DDBJ whole genome shotgun (WGS) entry which is preliminary data.</text>
</comment>
<accession>A0A9K3DCB9</accession>
<feature type="non-terminal residue" evidence="1">
    <location>
        <position position="1"/>
    </location>
</feature>
<dbReference type="AlphaFoldDB" id="A0A9K3DCB9"/>
<dbReference type="Proteomes" id="UP000265618">
    <property type="component" value="Unassembled WGS sequence"/>
</dbReference>
<evidence type="ECO:0000313" key="2">
    <source>
        <dbReference type="Proteomes" id="UP000265618"/>
    </source>
</evidence>
<proteinExistence type="predicted"/>
<feature type="non-terminal residue" evidence="1">
    <location>
        <position position="34"/>
    </location>
</feature>
<gene>
    <name evidence="1" type="ORF">KIPB_016892</name>
</gene>
<dbReference type="EMBL" id="BDIP01010771">
    <property type="protein sequence ID" value="GIQ92866.1"/>
    <property type="molecule type" value="Genomic_DNA"/>
</dbReference>
<reference evidence="1 2" key="1">
    <citation type="journal article" date="2018" name="PLoS ONE">
        <title>The draft genome of Kipferlia bialata reveals reductive genome evolution in fornicate parasites.</title>
        <authorList>
            <person name="Tanifuji G."/>
            <person name="Takabayashi S."/>
            <person name="Kume K."/>
            <person name="Takagi M."/>
            <person name="Nakayama T."/>
            <person name="Kamikawa R."/>
            <person name="Inagaki Y."/>
            <person name="Hashimoto T."/>
        </authorList>
    </citation>
    <scope>NUCLEOTIDE SEQUENCE [LARGE SCALE GENOMIC DNA]</scope>
    <source>
        <strain evidence="1">NY0173</strain>
    </source>
</reference>
<protein>
    <submittedName>
        <fullName evidence="1">Uncharacterized protein</fullName>
    </submittedName>
</protein>
<sequence length="34" mass="3731">AGLVIGSILMILCLFLHRTSLRTIVSILFTLCVL</sequence>
<name>A0A9K3DCB9_9EUKA</name>